<evidence type="ECO:0000256" key="5">
    <source>
        <dbReference type="ARBA" id="ARBA00023163"/>
    </source>
</evidence>
<dbReference type="Gene3D" id="3.40.50.2300">
    <property type="match status" value="2"/>
</dbReference>
<dbReference type="AlphaFoldDB" id="G2KRY3"/>
<evidence type="ECO:0000256" key="6">
    <source>
        <dbReference type="PROSITE-ProRule" id="PRU00169"/>
    </source>
</evidence>
<dbReference type="RefSeq" id="WP_014103714.1">
    <property type="nucleotide sequence ID" value="NC_016026.1"/>
</dbReference>
<evidence type="ECO:0000256" key="1">
    <source>
        <dbReference type="ARBA" id="ARBA00022553"/>
    </source>
</evidence>
<dbReference type="eggNOG" id="COG0745">
    <property type="taxonomic scope" value="Bacteria"/>
</dbReference>
<dbReference type="GO" id="GO:0000160">
    <property type="term" value="P:phosphorelay signal transduction system"/>
    <property type="evidence" value="ECO:0007669"/>
    <property type="project" value="UniProtKB-KW"/>
</dbReference>
<dbReference type="STRING" id="856793.MICA_2186"/>
<dbReference type="CDD" id="cd17574">
    <property type="entry name" value="REC_OmpR"/>
    <property type="match status" value="1"/>
</dbReference>
<sequence length="402" mass="44458">MTNQHNPDDIEMVKRPSYEETYQKLLYEYIRRLEKSVEAIDNILAQRQLNPLTKDDLLRAQMLAHGMSGSGATFGFSAVSDAGRKADVFLERLIRAMPDDGTMDDESYPEFEMLMKVLQGTCRNAVSKGGDSPAIPKDQAAARDGHVKDVLNVLIVDDDESLSRMLSLKLAQKGIHVINARDGASALSQCQKGVPDLIILDIMMPGLSGHEVLRRLKQDPTYVDVPVVMLTGRAQQQDVVGALHSGAIDYVVKPFDPDHLVSRVEKILDASRYTVLIADNDPLILQLLESKFRNRGFKVVLAGDGKDAFDIIRVNPPDLIILDVMMPEVDGISLLKRVRSNTATADIPVIMLSGHKDQRDIDRGMEAGAQDYVAKPFMPDDLIARTLRVLKAGVSAEDSDRE</sequence>
<dbReference type="PANTHER" id="PTHR44591:SF3">
    <property type="entry name" value="RESPONSE REGULATORY DOMAIN-CONTAINING PROTEIN"/>
    <property type="match status" value="1"/>
</dbReference>
<dbReference type="GO" id="GO:0003677">
    <property type="term" value="F:DNA binding"/>
    <property type="evidence" value="ECO:0007669"/>
    <property type="project" value="UniProtKB-KW"/>
</dbReference>
<dbReference type="InterPro" id="IPR001789">
    <property type="entry name" value="Sig_transdc_resp-reg_receiver"/>
</dbReference>
<dbReference type="PANTHER" id="PTHR44591">
    <property type="entry name" value="STRESS RESPONSE REGULATOR PROTEIN 1"/>
    <property type="match status" value="1"/>
</dbReference>
<name>G2KRY3_MICAA</name>
<keyword evidence="4" id="KW-0238">DNA-binding</keyword>
<keyword evidence="5" id="KW-0804">Transcription</keyword>
<dbReference type="SMART" id="SM00448">
    <property type="entry name" value="REC"/>
    <property type="match status" value="2"/>
</dbReference>
<dbReference type="EMBL" id="CP002382">
    <property type="protein sequence ID" value="AEP10491.1"/>
    <property type="molecule type" value="Genomic_DNA"/>
</dbReference>
<feature type="modified residue" description="4-aspartylphosphate" evidence="6">
    <location>
        <position position="323"/>
    </location>
</feature>
<dbReference type="SUPFAM" id="SSF52172">
    <property type="entry name" value="CheY-like"/>
    <property type="match status" value="2"/>
</dbReference>
<keyword evidence="1 6" id="KW-0597">Phosphoprotein</keyword>
<feature type="modified residue" description="4-aspartylphosphate" evidence="6">
    <location>
        <position position="201"/>
    </location>
</feature>
<feature type="domain" description="Response regulatory" evidence="7">
    <location>
        <begin position="152"/>
        <end position="268"/>
    </location>
</feature>
<dbReference type="InterPro" id="IPR011006">
    <property type="entry name" value="CheY-like_superfamily"/>
</dbReference>
<dbReference type="OrthoDB" id="7979972at2"/>
<keyword evidence="3" id="KW-0805">Transcription regulation</keyword>
<accession>G2KRY3</accession>
<dbReference type="FunFam" id="3.40.50.2300:FF:000001">
    <property type="entry name" value="DNA-binding response regulator PhoB"/>
    <property type="match status" value="1"/>
</dbReference>
<evidence type="ECO:0000259" key="7">
    <source>
        <dbReference type="PROSITE" id="PS50110"/>
    </source>
</evidence>
<proteinExistence type="predicted"/>
<evidence type="ECO:0000256" key="3">
    <source>
        <dbReference type="ARBA" id="ARBA00023015"/>
    </source>
</evidence>
<feature type="domain" description="Response regulatory" evidence="7">
    <location>
        <begin position="274"/>
        <end position="390"/>
    </location>
</feature>
<keyword evidence="2" id="KW-0902">Two-component regulatory system</keyword>
<dbReference type="Proteomes" id="UP000009286">
    <property type="component" value="Chromosome"/>
</dbReference>
<protein>
    <submittedName>
        <fullName evidence="8">Response regulator</fullName>
    </submittedName>
</protein>
<dbReference type="KEGG" id="mai:MICA_2186"/>
<evidence type="ECO:0000256" key="2">
    <source>
        <dbReference type="ARBA" id="ARBA00023012"/>
    </source>
</evidence>
<keyword evidence="9" id="KW-1185">Reference proteome</keyword>
<evidence type="ECO:0000313" key="8">
    <source>
        <dbReference type="EMBL" id="AEP10491.1"/>
    </source>
</evidence>
<dbReference type="Pfam" id="PF00072">
    <property type="entry name" value="Response_reg"/>
    <property type="match status" value="2"/>
</dbReference>
<dbReference type="SUPFAM" id="SSF47226">
    <property type="entry name" value="Histidine-containing phosphotransfer domain, HPT domain"/>
    <property type="match status" value="1"/>
</dbReference>
<gene>
    <name evidence="8" type="ordered locus">MICA_2186</name>
</gene>
<evidence type="ECO:0000256" key="4">
    <source>
        <dbReference type="ARBA" id="ARBA00023125"/>
    </source>
</evidence>
<dbReference type="InterPro" id="IPR036641">
    <property type="entry name" value="HPT_dom_sf"/>
</dbReference>
<evidence type="ECO:0000313" key="9">
    <source>
        <dbReference type="Proteomes" id="UP000009286"/>
    </source>
</evidence>
<dbReference type="HOGENOM" id="CLU_684779_0_0_5"/>
<dbReference type="InterPro" id="IPR050595">
    <property type="entry name" value="Bact_response_regulator"/>
</dbReference>
<organism evidence="8 9">
    <name type="scientific">Micavibrio aeruginosavorus (strain ARL-13)</name>
    <dbReference type="NCBI Taxonomy" id="856793"/>
    <lineage>
        <taxon>Bacteria</taxon>
        <taxon>Pseudomonadati</taxon>
        <taxon>Bdellovibrionota</taxon>
        <taxon>Bdellovibrionia</taxon>
        <taxon>Bdellovibrionales</taxon>
        <taxon>Pseudobdellovibrionaceae</taxon>
        <taxon>Micavibrio</taxon>
    </lineage>
</organism>
<dbReference type="PROSITE" id="PS50110">
    <property type="entry name" value="RESPONSE_REGULATORY"/>
    <property type="match status" value="2"/>
</dbReference>
<reference evidence="8 9" key="1">
    <citation type="journal article" date="2011" name="BMC Genomics">
        <title>Genomic insights into an obligate epibiotic bacterial predator: Micavibrio aeruginosavorus ARL-13.</title>
        <authorList>
            <person name="Wang Z."/>
            <person name="Kadouri D."/>
            <person name="Wu M."/>
        </authorList>
    </citation>
    <scope>NUCLEOTIDE SEQUENCE [LARGE SCALE GENOMIC DNA]</scope>
    <source>
        <strain evidence="8 9">ARL-13</strain>
    </source>
</reference>